<feature type="transmembrane region" description="Helical" evidence="5">
    <location>
        <begin position="60"/>
        <end position="77"/>
    </location>
</feature>
<evidence type="ECO:0000256" key="4">
    <source>
        <dbReference type="ARBA" id="ARBA00023136"/>
    </source>
</evidence>
<accession>A0ABR9XU09</accession>
<protein>
    <submittedName>
        <fullName evidence="7">Cation:proton antiporter</fullName>
    </submittedName>
</protein>
<dbReference type="InterPro" id="IPR038770">
    <property type="entry name" value="Na+/solute_symporter_sf"/>
</dbReference>
<feature type="transmembrane region" description="Helical" evidence="5">
    <location>
        <begin position="272"/>
        <end position="302"/>
    </location>
</feature>
<sequence>MNNAEFLLTIGALLLAGLATDLLGKKTFLPRVTFLLIFGLFIGQEGLGMVPELFVDHFDLIGNMALLMIGFLLGGKMTPDMFRASGKTIILVSLSGALLTTLLVTIGMIAVGTAAEIALLAGCIASATAPAATVDAVLESGKDTPFTRILLSVVALDDIWGLLLFSGGLAAISAFSSSSGTAPLIVAVHDIGGSILLGICIGIPAAFLTGRINPGQPMLTEALGLVFLCGGLAAFFGVSVLLASMTMGMVIANTARHHEYPFHEIEGIEWPFMVIFFVLAGASLEFTALSQIGIAGGAYILLRTIGKISGSSLGATLSGSNPGIRSWIGAAMLPQAGAAMGMALVASTRFPQYRQSILALVISTTVIFELTGPLFTRLAIRRTSAKDI</sequence>
<keyword evidence="3 5" id="KW-1133">Transmembrane helix</keyword>
<dbReference type="Pfam" id="PF00999">
    <property type="entry name" value="Na_H_Exchanger"/>
    <property type="match status" value="1"/>
</dbReference>
<evidence type="ECO:0000256" key="5">
    <source>
        <dbReference type="SAM" id="Phobius"/>
    </source>
</evidence>
<evidence type="ECO:0000256" key="3">
    <source>
        <dbReference type="ARBA" id="ARBA00022989"/>
    </source>
</evidence>
<evidence type="ECO:0000256" key="1">
    <source>
        <dbReference type="ARBA" id="ARBA00004141"/>
    </source>
</evidence>
<feature type="transmembrane region" description="Helical" evidence="5">
    <location>
        <begin position="6"/>
        <end position="23"/>
    </location>
</feature>
<gene>
    <name evidence="7" type="ORF">INT08_09285</name>
</gene>
<organism evidence="7 8">
    <name type="scientific">Prosthecochloris ethylica</name>
    <dbReference type="NCBI Taxonomy" id="2743976"/>
    <lineage>
        <taxon>Bacteria</taxon>
        <taxon>Pseudomonadati</taxon>
        <taxon>Chlorobiota</taxon>
        <taxon>Chlorobiia</taxon>
        <taxon>Chlorobiales</taxon>
        <taxon>Chlorobiaceae</taxon>
        <taxon>Prosthecochloris</taxon>
    </lineage>
</organism>
<dbReference type="InterPro" id="IPR006153">
    <property type="entry name" value="Cation/H_exchanger_TM"/>
</dbReference>
<feature type="transmembrane region" description="Helical" evidence="5">
    <location>
        <begin position="35"/>
        <end position="54"/>
    </location>
</feature>
<evidence type="ECO:0000259" key="6">
    <source>
        <dbReference type="Pfam" id="PF00999"/>
    </source>
</evidence>
<name>A0ABR9XU09_9CHLB</name>
<feature type="transmembrane region" description="Helical" evidence="5">
    <location>
        <begin position="184"/>
        <end position="210"/>
    </location>
</feature>
<keyword evidence="8" id="KW-1185">Reference proteome</keyword>
<feature type="transmembrane region" description="Helical" evidence="5">
    <location>
        <begin position="150"/>
        <end position="172"/>
    </location>
</feature>
<comment type="caution">
    <text evidence="7">The sequence shown here is derived from an EMBL/GenBank/DDBJ whole genome shotgun (WGS) entry which is preliminary data.</text>
</comment>
<evidence type="ECO:0000256" key="2">
    <source>
        <dbReference type="ARBA" id="ARBA00022692"/>
    </source>
</evidence>
<dbReference type="Proteomes" id="UP000619838">
    <property type="component" value="Unassembled WGS sequence"/>
</dbReference>
<feature type="transmembrane region" description="Helical" evidence="5">
    <location>
        <begin position="323"/>
        <end position="345"/>
    </location>
</feature>
<dbReference type="PANTHER" id="PTHR43021">
    <property type="entry name" value="NA(+)/H(+) ANTIPORTER-RELATED"/>
    <property type="match status" value="1"/>
</dbReference>
<evidence type="ECO:0000313" key="7">
    <source>
        <dbReference type="EMBL" id="MBF0637358.1"/>
    </source>
</evidence>
<feature type="transmembrane region" description="Helical" evidence="5">
    <location>
        <begin position="222"/>
        <end position="252"/>
    </location>
</feature>
<comment type="subcellular location">
    <subcellularLocation>
        <location evidence="1">Membrane</location>
        <topology evidence="1">Multi-pass membrane protein</topology>
    </subcellularLocation>
</comment>
<dbReference type="Gene3D" id="1.20.1530.20">
    <property type="match status" value="1"/>
</dbReference>
<feature type="transmembrane region" description="Helical" evidence="5">
    <location>
        <begin position="89"/>
        <end position="111"/>
    </location>
</feature>
<proteinExistence type="predicted"/>
<dbReference type="RefSeq" id="WP_175187675.1">
    <property type="nucleotide sequence ID" value="NZ_JABVZQ010000015.1"/>
</dbReference>
<keyword evidence="2 5" id="KW-0812">Transmembrane</keyword>
<reference evidence="7 8" key="1">
    <citation type="journal article" date="2020" name="Microorganisms">
        <title>Simultaneous Genome Sequencing of Prosthecochloris ethylica and Desulfuromonas acetoxidans within a Syntrophic Mixture Reveals Unique Pili and Protein Interactions.</title>
        <authorList>
            <person name="Kyndt J.A."/>
            <person name="Van Beeumen J.J."/>
            <person name="Meyer T.E."/>
        </authorList>
    </citation>
    <scope>NUCLEOTIDE SEQUENCE [LARGE SCALE GENOMIC DNA]</scope>
    <source>
        <strain evidence="7 8">N3</strain>
    </source>
</reference>
<dbReference type="EMBL" id="JADGII010000018">
    <property type="protein sequence ID" value="MBF0637358.1"/>
    <property type="molecule type" value="Genomic_DNA"/>
</dbReference>
<evidence type="ECO:0000313" key="8">
    <source>
        <dbReference type="Proteomes" id="UP000619838"/>
    </source>
</evidence>
<dbReference type="PANTHER" id="PTHR43021:SF2">
    <property type="entry name" value="CATION_H+ EXCHANGER DOMAIN-CONTAINING PROTEIN"/>
    <property type="match status" value="1"/>
</dbReference>
<feature type="domain" description="Cation/H+ exchanger transmembrane" evidence="6">
    <location>
        <begin position="13"/>
        <end position="367"/>
    </location>
</feature>
<keyword evidence="4 5" id="KW-0472">Membrane</keyword>
<feature type="transmembrane region" description="Helical" evidence="5">
    <location>
        <begin position="357"/>
        <end position="380"/>
    </location>
</feature>